<proteinExistence type="predicted"/>
<evidence type="ECO:0000313" key="1">
    <source>
        <dbReference type="EMBL" id="POM70860.1"/>
    </source>
</evidence>
<evidence type="ECO:0000313" key="2">
    <source>
        <dbReference type="Proteomes" id="UP000237271"/>
    </source>
</evidence>
<organism evidence="1 2">
    <name type="scientific">Phytophthora palmivora</name>
    <dbReference type="NCBI Taxonomy" id="4796"/>
    <lineage>
        <taxon>Eukaryota</taxon>
        <taxon>Sar</taxon>
        <taxon>Stramenopiles</taxon>
        <taxon>Oomycota</taxon>
        <taxon>Peronosporomycetes</taxon>
        <taxon>Peronosporales</taxon>
        <taxon>Peronosporaceae</taxon>
        <taxon>Phytophthora</taxon>
    </lineage>
</organism>
<accession>A0A2P4XZ77</accession>
<dbReference type="Proteomes" id="UP000237271">
    <property type="component" value="Unassembled WGS sequence"/>
</dbReference>
<dbReference type="EMBL" id="NCKW01006740">
    <property type="protein sequence ID" value="POM70860.1"/>
    <property type="molecule type" value="Genomic_DNA"/>
</dbReference>
<comment type="caution">
    <text evidence="1">The sequence shown here is derived from an EMBL/GenBank/DDBJ whole genome shotgun (WGS) entry which is preliminary data.</text>
</comment>
<sequence length="116" mass="12725">MDNYELQVTLDAMDGRPFYFEFTTTASARQFKEFEFAIDARPELDGVACFGKRAKHVVYGGTSEEDVARVRTLVLGLAVVAGIRFTDRSSQLCTPIIHVGQFIFSAAGIIRDAAAA</sequence>
<reference evidence="1 2" key="1">
    <citation type="journal article" date="2017" name="Genome Biol. Evol.">
        <title>Phytophthora megakarya and P. palmivora, closely related causal agents of cacao black pod rot, underwent increases in genome sizes and gene numbers by different mechanisms.</title>
        <authorList>
            <person name="Ali S.S."/>
            <person name="Shao J."/>
            <person name="Lary D.J."/>
            <person name="Kronmiller B."/>
            <person name="Shen D."/>
            <person name="Strem M.D."/>
            <person name="Amoako-Attah I."/>
            <person name="Akrofi A.Y."/>
            <person name="Begoude B.A."/>
            <person name="Ten Hoopen G.M."/>
            <person name="Coulibaly K."/>
            <person name="Kebe B.I."/>
            <person name="Melnick R.L."/>
            <person name="Guiltinan M.J."/>
            <person name="Tyler B.M."/>
            <person name="Meinhardt L.W."/>
            <person name="Bailey B.A."/>
        </authorList>
    </citation>
    <scope>NUCLEOTIDE SEQUENCE [LARGE SCALE GENOMIC DNA]</scope>
    <source>
        <strain evidence="2">sbr112.9</strain>
    </source>
</reference>
<dbReference type="OrthoDB" id="100219at2759"/>
<keyword evidence="2" id="KW-1185">Reference proteome</keyword>
<name>A0A2P4XZ77_9STRA</name>
<dbReference type="AlphaFoldDB" id="A0A2P4XZ77"/>
<protein>
    <submittedName>
        <fullName evidence="1">Uncharacterized protein</fullName>
    </submittedName>
</protein>
<gene>
    <name evidence="1" type="ORF">PHPALM_12647</name>
</gene>